<accession>A0A5J4Z8B0</accession>
<name>A0A5J4Z8B0_PORPP</name>
<dbReference type="OrthoDB" id="2425131at2759"/>
<keyword evidence="2" id="KW-1185">Reference proteome</keyword>
<dbReference type="AlphaFoldDB" id="A0A5J4Z8B0"/>
<proteinExistence type="predicted"/>
<dbReference type="Proteomes" id="UP000324585">
    <property type="component" value="Unassembled WGS sequence"/>
</dbReference>
<sequence>MGGACRSAGGRLRGSCGACAIGSAAVGQLRLGKTLLDGSHGMSQHVEHGTGWVRAAAEEGRTDAVIEVGSCDHSRRRVPQSLSLAKEFDVRGRKARQLGSSAGSA</sequence>
<protein>
    <submittedName>
        <fullName evidence="1">Uncharacterized protein</fullName>
    </submittedName>
</protein>
<organism evidence="1 2">
    <name type="scientific">Porphyridium purpureum</name>
    <name type="common">Red alga</name>
    <name type="synonym">Porphyridium cruentum</name>
    <dbReference type="NCBI Taxonomy" id="35688"/>
    <lineage>
        <taxon>Eukaryota</taxon>
        <taxon>Rhodophyta</taxon>
        <taxon>Bangiophyceae</taxon>
        <taxon>Porphyridiales</taxon>
        <taxon>Porphyridiaceae</taxon>
        <taxon>Porphyridium</taxon>
    </lineage>
</organism>
<comment type="caution">
    <text evidence="1">The sequence shown here is derived from an EMBL/GenBank/DDBJ whole genome shotgun (WGS) entry which is preliminary data.</text>
</comment>
<dbReference type="EMBL" id="VRMN01000001">
    <property type="protein sequence ID" value="KAA8499378.1"/>
    <property type="molecule type" value="Genomic_DNA"/>
</dbReference>
<evidence type="ECO:0000313" key="2">
    <source>
        <dbReference type="Proteomes" id="UP000324585"/>
    </source>
</evidence>
<gene>
    <name evidence="1" type="ORF">FVE85_6963</name>
</gene>
<evidence type="ECO:0000313" key="1">
    <source>
        <dbReference type="EMBL" id="KAA8499378.1"/>
    </source>
</evidence>
<reference evidence="2" key="1">
    <citation type="journal article" date="2019" name="Nat. Commun.">
        <title>Expansion of phycobilisome linker gene families in mesophilic red algae.</title>
        <authorList>
            <person name="Lee J."/>
            <person name="Kim D."/>
            <person name="Bhattacharya D."/>
            <person name="Yoon H.S."/>
        </authorList>
    </citation>
    <scope>NUCLEOTIDE SEQUENCE [LARGE SCALE GENOMIC DNA]</scope>
    <source>
        <strain evidence="2">CCMP 1328</strain>
    </source>
</reference>